<evidence type="ECO:0000256" key="4">
    <source>
        <dbReference type="ARBA" id="ARBA00022475"/>
    </source>
</evidence>
<keyword evidence="4" id="KW-1003">Cell membrane</keyword>
<dbReference type="CDD" id="cd12830">
    <property type="entry name" value="MtCorA-like"/>
    <property type="match status" value="1"/>
</dbReference>
<evidence type="ECO:0000256" key="5">
    <source>
        <dbReference type="ARBA" id="ARBA00022692"/>
    </source>
</evidence>
<dbReference type="InterPro" id="IPR045861">
    <property type="entry name" value="CorA_cytoplasmic_dom"/>
</dbReference>
<keyword evidence="3" id="KW-0813">Transport</keyword>
<evidence type="ECO:0000256" key="7">
    <source>
        <dbReference type="ARBA" id="ARBA00023136"/>
    </source>
</evidence>
<dbReference type="SUPFAM" id="SSF144083">
    <property type="entry name" value="Magnesium transport protein CorA, transmembrane region"/>
    <property type="match status" value="1"/>
</dbReference>
<dbReference type="PANTHER" id="PTHR46494">
    <property type="entry name" value="CORA FAMILY METAL ION TRANSPORTER (EUROFUNG)"/>
    <property type="match status" value="1"/>
</dbReference>
<evidence type="ECO:0000256" key="8">
    <source>
        <dbReference type="SAM" id="Phobius"/>
    </source>
</evidence>
<feature type="transmembrane region" description="Helical" evidence="8">
    <location>
        <begin position="275"/>
        <end position="294"/>
    </location>
</feature>
<comment type="similarity">
    <text evidence="2">Belongs to the CorA metal ion transporter (MIT) (TC 1.A.35) family.</text>
</comment>
<keyword evidence="7 8" id="KW-0472">Membrane</keyword>
<keyword evidence="6 8" id="KW-1133">Transmembrane helix</keyword>
<evidence type="ECO:0000256" key="3">
    <source>
        <dbReference type="ARBA" id="ARBA00022448"/>
    </source>
</evidence>
<dbReference type="InterPro" id="IPR002523">
    <property type="entry name" value="MgTranspt_CorA/ZnTranspt_ZntB"/>
</dbReference>
<dbReference type="Proteomes" id="UP001501599">
    <property type="component" value="Unassembled WGS sequence"/>
</dbReference>
<evidence type="ECO:0000256" key="6">
    <source>
        <dbReference type="ARBA" id="ARBA00022989"/>
    </source>
</evidence>
<comment type="subcellular location">
    <subcellularLocation>
        <location evidence="1">Cell membrane</location>
        <topology evidence="1">Multi-pass membrane protein</topology>
    </subcellularLocation>
</comment>
<dbReference type="InterPro" id="IPR045863">
    <property type="entry name" value="CorA_TM1_TM2"/>
</dbReference>
<dbReference type="RefSeq" id="WP_344344805.1">
    <property type="nucleotide sequence ID" value="NZ_BAAAQT010000008.1"/>
</dbReference>
<dbReference type="Gene3D" id="1.20.58.340">
    <property type="entry name" value="Magnesium transport protein CorA, transmembrane region"/>
    <property type="match status" value="2"/>
</dbReference>
<feature type="transmembrane region" description="Helical" evidence="8">
    <location>
        <begin position="306"/>
        <end position="326"/>
    </location>
</feature>
<keyword evidence="10" id="KW-1185">Reference proteome</keyword>
<dbReference type="SUPFAM" id="SSF143865">
    <property type="entry name" value="CorA soluble domain-like"/>
    <property type="match status" value="1"/>
</dbReference>
<evidence type="ECO:0000256" key="1">
    <source>
        <dbReference type="ARBA" id="ARBA00004651"/>
    </source>
</evidence>
<dbReference type="EMBL" id="BAAAQT010000008">
    <property type="protein sequence ID" value="GAA2176200.1"/>
    <property type="molecule type" value="Genomic_DNA"/>
</dbReference>
<organism evidence="9 10">
    <name type="scientific">Agrococcus versicolor</name>
    <dbReference type="NCBI Taxonomy" id="501482"/>
    <lineage>
        <taxon>Bacteria</taxon>
        <taxon>Bacillati</taxon>
        <taxon>Actinomycetota</taxon>
        <taxon>Actinomycetes</taxon>
        <taxon>Micrococcales</taxon>
        <taxon>Microbacteriaceae</taxon>
        <taxon>Agrococcus</taxon>
    </lineage>
</organism>
<comment type="caution">
    <text evidence="9">The sequence shown here is derived from an EMBL/GenBank/DDBJ whole genome shotgun (WGS) entry which is preliminary data.</text>
</comment>
<evidence type="ECO:0000313" key="10">
    <source>
        <dbReference type="Proteomes" id="UP001501599"/>
    </source>
</evidence>
<proteinExistence type="inferred from homology"/>
<sequence>MPIIDNAVYVDGHRIDDPSSLEQTFEHMRDAHGMAWIGLLRPTEEELQQVAAELSLHPLAVEDALEGHQRAKLERYGDTLFVVLRPARYVDERETVEFGELHVFVGADFVVTVRHAEGPDLAAVRARMQTAPDLLRLGPEAVLYAILDQVVDDYAPVVRGLQADIDEIDDALFQGGDTGLARRIYELAREVVSFQRATTPLVAMLEALRDGADQHAVDVELRRSLRDVLDHVIRVNERAASFRAVLHNALTVNATLVTERHTETALAQNESVKKISGWAAILFAPSLVGTVYGMNFEHMPELDWTFGYPMALGLMAATSVGLYLAFRLKRWL</sequence>
<dbReference type="Pfam" id="PF01544">
    <property type="entry name" value="CorA"/>
    <property type="match status" value="1"/>
</dbReference>
<reference evidence="10" key="1">
    <citation type="journal article" date="2019" name="Int. J. Syst. Evol. Microbiol.">
        <title>The Global Catalogue of Microorganisms (GCM) 10K type strain sequencing project: providing services to taxonomists for standard genome sequencing and annotation.</title>
        <authorList>
            <consortium name="The Broad Institute Genomics Platform"/>
            <consortium name="The Broad Institute Genome Sequencing Center for Infectious Disease"/>
            <person name="Wu L."/>
            <person name="Ma J."/>
        </authorList>
    </citation>
    <scope>NUCLEOTIDE SEQUENCE [LARGE SCALE GENOMIC DNA]</scope>
    <source>
        <strain evidence="10">JCM 16026</strain>
    </source>
</reference>
<dbReference type="Gene3D" id="3.30.460.20">
    <property type="entry name" value="CorA soluble domain-like"/>
    <property type="match status" value="1"/>
</dbReference>
<protein>
    <submittedName>
        <fullName evidence="9">Magnesium/cobalt transporter CorA</fullName>
    </submittedName>
</protein>
<name>A0ABP5MNG8_9MICO</name>
<gene>
    <name evidence="9" type="primary">corA</name>
    <name evidence="9" type="ORF">GCM10009846_29040</name>
</gene>
<evidence type="ECO:0000256" key="2">
    <source>
        <dbReference type="ARBA" id="ARBA00009765"/>
    </source>
</evidence>
<dbReference type="PANTHER" id="PTHR46494:SF1">
    <property type="entry name" value="CORA FAMILY METAL ION TRANSPORTER (EUROFUNG)"/>
    <property type="match status" value="1"/>
</dbReference>
<accession>A0ABP5MNG8</accession>
<keyword evidence="5 8" id="KW-0812">Transmembrane</keyword>
<evidence type="ECO:0000313" key="9">
    <source>
        <dbReference type="EMBL" id="GAA2176200.1"/>
    </source>
</evidence>